<name>X6P0C8_RETFI</name>
<sequence>MVKRETFCISSYCCCVFTIEEGGGGMILKKLQIVSVGAKQVVSYTINNVKHEGSQHEKKYHPTHQHSNYGCTQCGYTTHTISKCPRRRGELGLANATNAYINATAATTTTAANSSGNSSSSSSGSSVIANTNAIAPVIANANANINTNINTNANVKTNNVNINVNVNANANANTNTNTNTNTNANGNVATRSHRIFGKEGRAMGSALGLSMAKSVPTVKNSALKRNEMMYGAGGNDGSFTVRDSQREIEKKKSNSRRPSKWDWNSGCSISKKNLFHPTIKSLTTSTIIRGRGGKGKEEDDREEEGEREREREGEGEGEGEREEEEIREKDNNDEDKETRRIAITRGQYYSSKVRHSQQPVAQVIPLESVTSPSCPAPSFFSPQGTTFAHGIDFNAIESQPQPQLQQQQHLLQFLRHHNSVTNLSTDPTATTTDFARQYIYICIYVNSLHQFFFPTIKRRGDVLLTISLF</sequence>
<evidence type="ECO:0000256" key="1">
    <source>
        <dbReference type="SAM" id="MobiDB-lite"/>
    </source>
</evidence>
<keyword evidence="3" id="KW-1185">Reference proteome</keyword>
<evidence type="ECO:0000313" key="3">
    <source>
        <dbReference type="Proteomes" id="UP000023152"/>
    </source>
</evidence>
<feature type="region of interest" description="Disordered" evidence="1">
    <location>
        <begin position="284"/>
        <end position="341"/>
    </location>
</feature>
<comment type="caution">
    <text evidence="2">The sequence shown here is derived from an EMBL/GenBank/DDBJ whole genome shotgun (WGS) entry which is preliminary data.</text>
</comment>
<dbReference type="Proteomes" id="UP000023152">
    <property type="component" value="Unassembled WGS sequence"/>
</dbReference>
<feature type="non-terminal residue" evidence="2">
    <location>
        <position position="469"/>
    </location>
</feature>
<dbReference type="AlphaFoldDB" id="X6P0C8"/>
<organism evidence="2 3">
    <name type="scientific">Reticulomyxa filosa</name>
    <dbReference type="NCBI Taxonomy" id="46433"/>
    <lineage>
        <taxon>Eukaryota</taxon>
        <taxon>Sar</taxon>
        <taxon>Rhizaria</taxon>
        <taxon>Retaria</taxon>
        <taxon>Foraminifera</taxon>
        <taxon>Monothalamids</taxon>
        <taxon>Reticulomyxidae</taxon>
        <taxon>Reticulomyxa</taxon>
    </lineage>
</organism>
<dbReference type="EMBL" id="ASPP01004865">
    <property type="protein sequence ID" value="ETO31529.1"/>
    <property type="molecule type" value="Genomic_DNA"/>
</dbReference>
<accession>X6P0C8</accession>
<feature type="compositionally biased region" description="Basic and acidic residues" evidence="1">
    <location>
        <begin position="243"/>
        <end position="252"/>
    </location>
</feature>
<protein>
    <submittedName>
        <fullName evidence="2">Uncharacterized protein</fullName>
    </submittedName>
</protein>
<evidence type="ECO:0000313" key="2">
    <source>
        <dbReference type="EMBL" id="ETO31529.1"/>
    </source>
</evidence>
<feature type="compositionally biased region" description="Basic and acidic residues" evidence="1">
    <location>
        <begin position="324"/>
        <end position="340"/>
    </location>
</feature>
<gene>
    <name evidence="2" type="ORF">RFI_05594</name>
</gene>
<reference evidence="2 3" key="1">
    <citation type="journal article" date="2013" name="Curr. Biol.">
        <title>The Genome of the Foraminiferan Reticulomyxa filosa.</title>
        <authorList>
            <person name="Glockner G."/>
            <person name="Hulsmann N."/>
            <person name="Schleicher M."/>
            <person name="Noegel A.A."/>
            <person name="Eichinger L."/>
            <person name="Gallinger C."/>
            <person name="Pawlowski J."/>
            <person name="Sierra R."/>
            <person name="Euteneuer U."/>
            <person name="Pillet L."/>
            <person name="Moustafa A."/>
            <person name="Platzer M."/>
            <person name="Groth M."/>
            <person name="Szafranski K."/>
            <person name="Schliwa M."/>
        </authorList>
    </citation>
    <scope>NUCLEOTIDE SEQUENCE [LARGE SCALE GENOMIC DNA]</scope>
</reference>
<feature type="compositionally biased region" description="Basic and acidic residues" evidence="1">
    <location>
        <begin position="294"/>
        <end position="314"/>
    </location>
</feature>
<proteinExistence type="predicted"/>
<feature type="region of interest" description="Disordered" evidence="1">
    <location>
        <begin position="234"/>
        <end position="268"/>
    </location>
</feature>